<protein>
    <submittedName>
        <fullName evidence="2">Uncharacterized protein</fullName>
    </submittedName>
</protein>
<proteinExistence type="predicted"/>
<feature type="region of interest" description="Disordered" evidence="1">
    <location>
        <begin position="1"/>
        <end position="31"/>
    </location>
</feature>
<gene>
    <name evidence="2" type="primary">ORF52465</name>
</gene>
<dbReference type="EMBL" id="HACG01017795">
    <property type="protein sequence ID" value="CEK64660.1"/>
    <property type="molecule type" value="Transcribed_RNA"/>
</dbReference>
<dbReference type="AlphaFoldDB" id="A0A0B6ZAB0"/>
<sequence length="78" mass="8818">SGKKSVYNISNELHKEARRQPGRPGKANELCSGDRTEGLVCPQTSLLKRNKPDTLDHSKKKQIKFTKLTSYRVCMCLV</sequence>
<reference evidence="2" key="1">
    <citation type="submission" date="2014-12" db="EMBL/GenBank/DDBJ databases">
        <title>Insight into the proteome of Arion vulgaris.</title>
        <authorList>
            <person name="Aradska J."/>
            <person name="Bulat T."/>
            <person name="Smidak R."/>
            <person name="Sarate P."/>
            <person name="Gangsoo J."/>
            <person name="Sialana F."/>
            <person name="Bilban M."/>
            <person name="Lubec G."/>
        </authorList>
    </citation>
    <scope>NUCLEOTIDE SEQUENCE</scope>
    <source>
        <tissue evidence="2">Skin</tissue>
    </source>
</reference>
<evidence type="ECO:0000313" key="2">
    <source>
        <dbReference type="EMBL" id="CEK64660.1"/>
    </source>
</evidence>
<organism evidence="2">
    <name type="scientific">Arion vulgaris</name>
    <dbReference type="NCBI Taxonomy" id="1028688"/>
    <lineage>
        <taxon>Eukaryota</taxon>
        <taxon>Metazoa</taxon>
        <taxon>Spiralia</taxon>
        <taxon>Lophotrochozoa</taxon>
        <taxon>Mollusca</taxon>
        <taxon>Gastropoda</taxon>
        <taxon>Heterobranchia</taxon>
        <taxon>Euthyneura</taxon>
        <taxon>Panpulmonata</taxon>
        <taxon>Eupulmonata</taxon>
        <taxon>Stylommatophora</taxon>
        <taxon>Helicina</taxon>
        <taxon>Arionoidea</taxon>
        <taxon>Arionidae</taxon>
        <taxon>Arion</taxon>
    </lineage>
</organism>
<feature type="non-terminal residue" evidence="2">
    <location>
        <position position="1"/>
    </location>
</feature>
<accession>A0A0B6ZAB0</accession>
<evidence type="ECO:0000256" key="1">
    <source>
        <dbReference type="SAM" id="MobiDB-lite"/>
    </source>
</evidence>
<name>A0A0B6ZAB0_9EUPU</name>